<keyword evidence="4" id="KW-0175">Coiled coil</keyword>
<feature type="compositionally biased region" description="Polar residues" evidence="5">
    <location>
        <begin position="770"/>
        <end position="792"/>
    </location>
</feature>
<dbReference type="OMA" id="ECLKPGH"/>
<feature type="compositionally biased region" description="Polar residues" evidence="5">
    <location>
        <begin position="855"/>
        <end position="866"/>
    </location>
</feature>
<dbReference type="GO" id="GO:0031213">
    <property type="term" value="C:RSF complex"/>
    <property type="evidence" value="ECO:0007669"/>
    <property type="project" value="InterPro"/>
</dbReference>
<feature type="region of interest" description="Disordered" evidence="5">
    <location>
        <begin position="1"/>
        <end position="23"/>
    </location>
</feature>
<feature type="compositionally biased region" description="Polar residues" evidence="5">
    <location>
        <begin position="674"/>
        <end position="699"/>
    </location>
</feature>
<feature type="region of interest" description="Disordered" evidence="5">
    <location>
        <begin position="540"/>
        <end position="866"/>
    </location>
</feature>
<feature type="compositionally biased region" description="Polar residues" evidence="5">
    <location>
        <begin position="567"/>
        <end position="594"/>
    </location>
</feature>
<evidence type="ECO:0000259" key="6">
    <source>
        <dbReference type="SMART" id="SM00249"/>
    </source>
</evidence>
<dbReference type="InterPro" id="IPR001965">
    <property type="entry name" value="Znf_PHD"/>
</dbReference>
<sequence>MVSSRKRGRQEMEAVEPTPEPPKEITMLDRIRNMWEFAALTQYIFTFGRAVKIDENLDTEELEMACLTHHSTILRDIGLALLKFVSSHKGLTPEIFDEYTRRQYVARAPERNPFGVEEEPAKFLDFDTFTKIRVLQQLTQWTMVNPDRIRDRMEEKKDTEQAVWRIEPFGWDSEDRTYILLDDNRLYRQTEPPPPPAPTPKPKKNSKKAKAAQRASKRRKVAEAVESETEAADESMVGETVGEIKEDDGLGGMKWECIAVSYQDYTSFLATIEKSRDPNEKILWKRLSEDVLPILEKQEEARQRKAAQKARELQNLEKLATAKRSSRIAGKMEMQKHEEETREAERKRLAELSMAKKEQEKWLKLEKERESRMVTREQRLKEREARRILHEEELANLSEDSKKIDAGAGRLSERHLKAEIEKKKQALEELAEEEDWIFDCICGAYGQIDDGTHSIACDKCNIWQHSKCVGVSQKEAERDDFSFICKTCQRRAEDAERAKNRPPIMLKLGRPGSSSSPAAKDSFSDNVSVVLPAKLNGNISFPPSTSNGTHSSPVKSLQTAPKLATWQPGSALSPQGRQSHDTSIAQTPRSQQDTSLSSPRRQPQSSPILPPNHTSRLNQGPLFTRQLGSSSPNSKTQQPFSAIRPSSAHAFSSPHPNSPTNLPPPNQPAVYTFMNGNGMNHNKSVANPNSSPSRKTSGSPPLATMALNGSRSISSDSNQDSRVFGASSPFAGGPVLTPAAKTKSHTETPLSNKPQSSAPNMHVWKPAGSSPLQTMATPANQGQSSQNQIEDQSSALPSAASGLSPTKHSPPRSFSSSFGSHTPSILPPVATLSPNFQKQILTPPVKVSDPERNRPNGQASSPAPTY</sequence>
<keyword evidence="3" id="KW-0862">Zinc</keyword>
<feature type="compositionally biased region" description="Low complexity" evidence="5">
    <location>
        <begin position="513"/>
        <end position="523"/>
    </location>
</feature>
<dbReference type="STRING" id="1116229.S3D604"/>
<dbReference type="Pfam" id="PF00628">
    <property type="entry name" value="PHD"/>
    <property type="match status" value="1"/>
</dbReference>
<dbReference type="Gene3D" id="3.30.40.10">
    <property type="entry name" value="Zinc/RING finger domain, C3HC4 (zinc finger)"/>
    <property type="match status" value="1"/>
</dbReference>
<organism evidence="7 8">
    <name type="scientific">Glarea lozoyensis (strain ATCC 20868 / MF5171)</name>
    <dbReference type="NCBI Taxonomy" id="1116229"/>
    <lineage>
        <taxon>Eukaryota</taxon>
        <taxon>Fungi</taxon>
        <taxon>Dikarya</taxon>
        <taxon>Ascomycota</taxon>
        <taxon>Pezizomycotina</taxon>
        <taxon>Leotiomycetes</taxon>
        <taxon>Helotiales</taxon>
        <taxon>Helotiaceae</taxon>
        <taxon>Glarea</taxon>
    </lineage>
</organism>
<feature type="compositionally biased region" description="Low complexity" evidence="5">
    <location>
        <begin position="645"/>
        <end position="660"/>
    </location>
</feature>
<dbReference type="GO" id="GO:0006355">
    <property type="term" value="P:regulation of DNA-templated transcription"/>
    <property type="evidence" value="ECO:0007669"/>
    <property type="project" value="InterPro"/>
</dbReference>
<dbReference type="RefSeq" id="XP_008080576.1">
    <property type="nucleotide sequence ID" value="XM_008082385.1"/>
</dbReference>
<feature type="coiled-coil region" evidence="4">
    <location>
        <begin position="380"/>
        <end position="433"/>
    </location>
</feature>
<feature type="compositionally biased region" description="Low complexity" evidence="5">
    <location>
        <begin position="793"/>
        <end position="824"/>
    </location>
</feature>
<evidence type="ECO:0000313" key="8">
    <source>
        <dbReference type="Proteomes" id="UP000016922"/>
    </source>
</evidence>
<dbReference type="GO" id="GO:0008270">
    <property type="term" value="F:zinc ion binding"/>
    <property type="evidence" value="ECO:0007669"/>
    <property type="project" value="UniProtKB-KW"/>
</dbReference>
<dbReference type="OrthoDB" id="303107at2759"/>
<dbReference type="KEGG" id="glz:GLAREA_07698"/>
<dbReference type="PANTHER" id="PTHR14296">
    <property type="entry name" value="REMODELING AND SPACING FACTOR 1"/>
    <property type="match status" value="1"/>
</dbReference>
<evidence type="ECO:0000256" key="5">
    <source>
        <dbReference type="SAM" id="MobiDB-lite"/>
    </source>
</evidence>
<feature type="compositionally biased region" description="Pro residues" evidence="5">
    <location>
        <begin position="191"/>
        <end position="200"/>
    </location>
</feature>
<dbReference type="InterPro" id="IPR028938">
    <property type="entry name" value="Rsf1-like"/>
</dbReference>
<feature type="compositionally biased region" description="Basic residues" evidence="5">
    <location>
        <begin position="201"/>
        <end position="220"/>
    </location>
</feature>
<evidence type="ECO:0000256" key="2">
    <source>
        <dbReference type="ARBA" id="ARBA00022771"/>
    </source>
</evidence>
<feature type="compositionally biased region" description="Polar residues" evidence="5">
    <location>
        <begin position="626"/>
        <end position="640"/>
    </location>
</feature>
<feature type="compositionally biased region" description="Low complexity" evidence="5">
    <location>
        <begin position="595"/>
        <end position="607"/>
    </location>
</feature>
<accession>S3D604</accession>
<dbReference type="InterPro" id="IPR019787">
    <property type="entry name" value="Znf_PHD-finger"/>
</dbReference>
<keyword evidence="2" id="KW-0863">Zinc-finger</keyword>
<dbReference type="InterPro" id="IPR019786">
    <property type="entry name" value="Zinc_finger_PHD-type_CS"/>
</dbReference>
<feature type="region of interest" description="Disordered" evidence="5">
    <location>
        <begin position="494"/>
        <end position="523"/>
    </location>
</feature>
<dbReference type="eggNOG" id="KOG1472">
    <property type="taxonomic scope" value="Eukaryota"/>
</dbReference>
<feature type="region of interest" description="Disordered" evidence="5">
    <location>
        <begin position="184"/>
        <end position="237"/>
    </location>
</feature>
<dbReference type="PANTHER" id="PTHR14296:SF3">
    <property type="entry name" value="DIKAR, ISOFORM F"/>
    <property type="match status" value="1"/>
</dbReference>
<evidence type="ECO:0000313" key="7">
    <source>
        <dbReference type="EMBL" id="EPE32564.1"/>
    </source>
</evidence>
<feature type="compositionally biased region" description="Polar residues" evidence="5">
    <location>
        <begin position="747"/>
        <end position="759"/>
    </location>
</feature>
<dbReference type="HOGENOM" id="CLU_015602_0_0_1"/>
<keyword evidence="8" id="KW-1185">Reference proteome</keyword>
<dbReference type="InterPro" id="IPR013083">
    <property type="entry name" value="Znf_RING/FYVE/PHD"/>
</dbReference>
<proteinExistence type="predicted"/>
<dbReference type="InterPro" id="IPR011011">
    <property type="entry name" value="Znf_FYVE_PHD"/>
</dbReference>
<dbReference type="GeneID" id="19466750"/>
<dbReference type="PROSITE" id="PS01359">
    <property type="entry name" value="ZF_PHD_1"/>
    <property type="match status" value="1"/>
</dbReference>
<dbReference type="SMART" id="SM00249">
    <property type="entry name" value="PHD"/>
    <property type="match status" value="1"/>
</dbReference>
<gene>
    <name evidence="7" type="ORF">GLAREA_07698</name>
</gene>
<evidence type="ECO:0000256" key="1">
    <source>
        <dbReference type="ARBA" id="ARBA00022723"/>
    </source>
</evidence>
<dbReference type="AlphaFoldDB" id="S3D604"/>
<dbReference type="EMBL" id="KE145359">
    <property type="protein sequence ID" value="EPE32564.1"/>
    <property type="molecule type" value="Genomic_DNA"/>
</dbReference>
<protein>
    <submittedName>
        <fullName evidence="7">FYVE/PHD zinc finger</fullName>
    </submittedName>
</protein>
<reference evidence="7 8" key="1">
    <citation type="journal article" date="2013" name="BMC Genomics">
        <title>Genomics-driven discovery of the pneumocandin biosynthetic gene cluster in the fungus Glarea lozoyensis.</title>
        <authorList>
            <person name="Chen L."/>
            <person name="Yue Q."/>
            <person name="Zhang X."/>
            <person name="Xiang M."/>
            <person name="Wang C."/>
            <person name="Li S."/>
            <person name="Che Y."/>
            <person name="Ortiz-Lopez F.J."/>
            <person name="Bills G.F."/>
            <person name="Liu X."/>
            <person name="An Z."/>
        </authorList>
    </citation>
    <scope>NUCLEOTIDE SEQUENCE [LARGE SCALE GENOMIC DNA]</scope>
    <source>
        <strain evidence="8">ATCC 20868 / MF5171</strain>
    </source>
</reference>
<dbReference type="SUPFAM" id="SSF57903">
    <property type="entry name" value="FYVE/PHD zinc finger"/>
    <property type="match status" value="1"/>
</dbReference>
<feature type="domain" description="Zinc finger PHD-type" evidence="6">
    <location>
        <begin position="439"/>
        <end position="489"/>
    </location>
</feature>
<evidence type="ECO:0000256" key="4">
    <source>
        <dbReference type="SAM" id="Coils"/>
    </source>
</evidence>
<dbReference type="Proteomes" id="UP000016922">
    <property type="component" value="Unassembled WGS sequence"/>
</dbReference>
<feature type="compositionally biased region" description="Low complexity" evidence="5">
    <location>
        <begin position="710"/>
        <end position="722"/>
    </location>
</feature>
<evidence type="ECO:0000256" key="3">
    <source>
        <dbReference type="ARBA" id="ARBA00022833"/>
    </source>
</evidence>
<feature type="compositionally biased region" description="Polar residues" evidence="5">
    <location>
        <begin position="540"/>
        <end position="559"/>
    </location>
</feature>
<keyword evidence="1" id="KW-0479">Metal-binding</keyword>
<name>S3D604_GLAL2</name>